<dbReference type="SMART" id="SM00454">
    <property type="entry name" value="SAM"/>
    <property type="match status" value="1"/>
</dbReference>
<dbReference type="Pfam" id="PF00595">
    <property type="entry name" value="PDZ"/>
    <property type="match status" value="1"/>
</dbReference>
<evidence type="ECO:0000256" key="3">
    <source>
        <dbReference type="SAM" id="MobiDB-lite"/>
    </source>
</evidence>
<dbReference type="FunFam" id="1.10.150.50:FF:000019">
    <property type="entry name" value="Connector enhancer of kinase suppressor of Ras 2"/>
    <property type="match status" value="1"/>
</dbReference>
<dbReference type="InterPro" id="IPR051566">
    <property type="entry name" value="CNKSR"/>
</dbReference>
<dbReference type="Pfam" id="PF00536">
    <property type="entry name" value="SAM_1"/>
    <property type="match status" value="1"/>
</dbReference>
<sequence>MQTMEPITKWTPKQVVDWMRGLDDSLQQYIHNFEREKINGEQLLKISHQDLEELGVSRIGHQELVLEAVDLLCALNYGVETDNLKNLVVRMRAASNNLHMGTSERRKSPTYDGTSSHKPPNEFLTSVVELIGAAKSLLAWLDRTPLTGISDFTATKNKIIQLCLELTTTVQQDCTVFDMEEKILEVSKVLNTICDQTVRTTSDPLMSQSACLEEVQLNNIKPGEGLGMYIKSTYDGLHVITGTTEHSPADMTRKIHAGDEVIQVNHQTVVGWQLKNLVAKLREDPKGVALMLKKRPTGTSGFTPAPLKNMRWKPAVPQVQNTHSPTKAQSPSNTAELCSRKEKPAILDLYIPPPPSVPYTPRDMRNSTYAAIHKIGKGSESPNSFLDLENRRRFTIADYDKLNVYPVEANVIQPRMRERTTSRSKPRPLSMPVDTCLSVNDGYTKPWAQGKKGEELLYRYLSNERIPTIAEESPAGGMMHRSNGDRTPVRSLDHIRSGRYLVNVDLHNSATIPYQEDFSKKAPMSSTPKRPPAEPSLLVSDWNSSRGFIDRYNHRSWSFSQAASFPLSVAPPMAADEYNPVSLRPKSKKKTRGSNVTMSRRRVSVKELGPADHQGWLYRKKEGKGFLGIKWKKYWFVLKKTSLYWYTSETAEKAEGYINLKDFMIDRAIECKKKYAIKACHPQVMMFYFAAESLEDMNRWLNKLGLASIQYEYEPSEPTQPAECYSEASDHEETESPEAPPPPYTEQVIQKSLHIDGQHDSEPQGTLPPPYSSPPPSEATGTLSSPVSTMTSHSSASSLAKHRQSWLDLVSQSAPPARDTVVCSVQVHAQSPPLKELSMPCEDPASSDDYTACADNAEALMRPEQLSEPAESSQTNGLEDVADEMERLYIDLKRASLSPTGERKPSTKREFRASFIKRCKNHAVNEKLHVVRTLNSTLKAKEADLLTLDQVLSDPSLSASKFREWKESNTVLLQEICMRHNLQEEIPVPPVAETGAEAAATAEEVTIAGTYAETSI</sequence>
<dbReference type="AlphaFoldDB" id="A0AAV6FSV3"/>
<evidence type="ECO:0008006" key="10">
    <source>
        <dbReference type="Google" id="ProtNLM"/>
    </source>
</evidence>
<feature type="region of interest" description="Disordered" evidence="3">
    <location>
        <begin position="757"/>
        <end position="796"/>
    </location>
</feature>
<evidence type="ECO:0000259" key="4">
    <source>
        <dbReference type="PROSITE" id="PS50003"/>
    </source>
</evidence>
<dbReference type="PANTHER" id="PTHR12844">
    <property type="entry name" value="CONNECTOR ENCHANCER OF KINASE SUPPRESSOR OF RAS"/>
    <property type="match status" value="1"/>
</dbReference>
<feature type="compositionally biased region" description="Low complexity" evidence="3">
    <location>
        <begin position="784"/>
        <end position="796"/>
    </location>
</feature>
<keyword evidence="2" id="KW-0597">Phosphoprotein</keyword>
<feature type="region of interest" description="Disordered" evidence="3">
    <location>
        <begin position="583"/>
        <end position="603"/>
    </location>
</feature>
<feature type="domain" description="PDZ" evidence="6">
    <location>
        <begin position="214"/>
        <end position="296"/>
    </location>
</feature>
<comment type="caution">
    <text evidence="8">The sequence shown here is derived from an EMBL/GenBank/DDBJ whole genome shotgun (WGS) entry which is preliminary data.</text>
</comment>
<dbReference type="PROSITE" id="PS50003">
    <property type="entry name" value="PH_DOMAIN"/>
    <property type="match status" value="1"/>
</dbReference>
<dbReference type="GO" id="GO:0016020">
    <property type="term" value="C:membrane"/>
    <property type="evidence" value="ECO:0007669"/>
    <property type="project" value="InterPro"/>
</dbReference>
<comment type="similarity">
    <text evidence="1">Belongs to the CNKSR family.</text>
</comment>
<keyword evidence="9" id="KW-1185">Reference proteome</keyword>
<gene>
    <name evidence="8" type="ORF">AALO_G00247440</name>
</gene>
<dbReference type="PROSITE" id="PS51290">
    <property type="entry name" value="CRIC"/>
    <property type="match status" value="1"/>
</dbReference>
<feature type="region of interest" description="Disordered" evidence="3">
    <location>
        <begin position="517"/>
        <end position="537"/>
    </location>
</feature>
<feature type="domain" description="SAM" evidence="5">
    <location>
        <begin position="10"/>
        <end position="75"/>
    </location>
</feature>
<dbReference type="InterPro" id="IPR001849">
    <property type="entry name" value="PH_domain"/>
</dbReference>
<dbReference type="InterPro" id="IPR001478">
    <property type="entry name" value="PDZ"/>
</dbReference>
<protein>
    <recommendedName>
        <fullName evidence="10">Connector enhancer of kinase suppressor of ras 3-like</fullName>
    </recommendedName>
</protein>
<dbReference type="SMART" id="SM00233">
    <property type="entry name" value="PH"/>
    <property type="match status" value="1"/>
</dbReference>
<dbReference type="Pfam" id="PF10534">
    <property type="entry name" value="CRIC_ras_sig"/>
    <property type="match status" value="1"/>
</dbReference>
<dbReference type="InterPro" id="IPR017874">
    <property type="entry name" value="CRIC_domain"/>
</dbReference>
<accession>A0AAV6FSV3</accession>
<dbReference type="InterPro" id="IPR001660">
    <property type="entry name" value="SAM"/>
</dbReference>
<dbReference type="SUPFAM" id="SSF47769">
    <property type="entry name" value="SAM/Pointed domain"/>
    <property type="match status" value="1"/>
</dbReference>
<proteinExistence type="inferred from homology"/>
<name>A0AAV6FSV3_9TELE</name>
<evidence type="ECO:0000313" key="8">
    <source>
        <dbReference type="EMBL" id="KAG5265889.1"/>
    </source>
</evidence>
<evidence type="ECO:0000259" key="7">
    <source>
        <dbReference type="PROSITE" id="PS51290"/>
    </source>
</evidence>
<dbReference type="InterPro" id="IPR013761">
    <property type="entry name" value="SAM/pointed_sf"/>
</dbReference>
<dbReference type="InterPro" id="IPR010599">
    <property type="entry name" value="CNK2/3_dom"/>
</dbReference>
<evidence type="ECO:0000259" key="6">
    <source>
        <dbReference type="PROSITE" id="PS50106"/>
    </source>
</evidence>
<evidence type="ECO:0000259" key="5">
    <source>
        <dbReference type="PROSITE" id="PS50105"/>
    </source>
</evidence>
<reference evidence="8" key="1">
    <citation type="submission" date="2020-10" db="EMBL/GenBank/DDBJ databases">
        <title>Chromosome-scale genome assembly of the Allis shad, Alosa alosa.</title>
        <authorList>
            <person name="Margot Z."/>
            <person name="Christophe K."/>
            <person name="Cabau C."/>
            <person name="Louis A."/>
            <person name="Berthelot C."/>
            <person name="Parey E."/>
            <person name="Roest Crollius H."/>
            <person name="Montfort J."/>
            <person name="Robinson-Rechavi M."/>
            <person name="Bucao C."/>
            <person name="Bouchez O."/>
            <person name="Gislard M."/>
            <person name="Lluch J."/>
            <person name="Milhes M."/>
            <person name="Lampietro C."/>
            <person name="Lopez Roques C."/>
            <person name="Donnadieu C."/>
            <person name="Braasch I."/>
            <person name="Desvignes T."/>
            <person name="Postlethwait J."/>
            <person name="Bobe J."/>
            <person name="Guiguen Y."/>
        </authorList>
    </citation>
    <scope>NUCLEOTIDE SEQUENCE</scope>
    <source>
        <strain evidence="8">M-15738</strain>
        <tissue evidence="8">Blood</tissue>
    </source>
</reference>
<dbReference type="InterPro" id="IPR011993">
    <property type="entry name" value="PH-like_dom_sf"/>
</dbReference>
<dbReference type="GO" id="GO:0009966">
    <property type="term" value="P:regulation of signal transduction"/>
    <property type="evidence" value="ECO:0007669"/>
    <property type="project" value="InterPro"/>
</dbReference>
<dbReference type="Gene3D" id="2.30.29.30">
    <property type="entry name" value="Pleckstrin-homology domain (PH domain)/Phosphotyrosine-binding domain (PTB)"/>
    <property type="match status" value="1"/>
</dbReference>
<dbReference type="Gene3D" id="1.10.150.50">
    <property type="entry name" value="Transcription Factor, Ets-1"/>
    <property type="match status" value="1"/>
</dbReference>
<dbReference type="CDD" id="cd09511">
    <property type="entry name" value="SAM_CNK1_2_3-suppressor"/>
    <property type="match status" value="1"/>
</dbReference>
<dbReference type="FunFam" id="2.30.42.10:FF:000060">
    <property type="entry name" value="Connector enhancer of kinase suppressor of Ras 2"/>
    <property type="match status" value="1"/>
</dbReference>
<dbReference type="Gene3D" id="2.30.42.10">
    <property type="match status" value="1"/>
</dbReference>
<evidence type="ECO:0000256" key="1">
    <source>
        <dbReference type="ARBA" id="ARBA00009498"/>
    </source>
</evidence>
<dbReference type="SMART" id="SM00228">
    <property type="entry name" value="PDZ"/>
    <property type="match status" value="1"/>
</dbReference>
<dbReference type="Pfam" id="PF06663">
    <property type="entry name" value="CNK2_3_dom"/>
    <property type="match status" value="1"/>
</dbReference>
<feature type="domain" description="PH" evidence="4">
    <location>
        <begin position="610"/>
        <end position="709"/>
    </location>
</feature>
<feature type="region of interest" description="Disordered" evidence="3">
    <location>
        <begin position="99"/>
        <end position="118"/>
    </location>
</feature>
<dbReference type="SUPFAM" id="SSF50729">
    <property type="entry name" value="PH domain-like"/>
    <property type="match status" value="1"/>
</dbReference>
<dbReference type="CDD" id="cd06748">
    <property type="entry name" value="PDZ_CNK1_2_3-like"/>
    <property type="match status" value="1"/>
</dbReference>
<dbReference type="SUPFAM" id="SSF50156">
    <property type="entry name" value="PDZ domain-like"/>
    <property type="match status" value="1"/>
</dbReference>
<dbReference type="Pfam" id="PF00169">
    <property type="entry name" value="PH"/>
    <property type="match status" value="1"/>
</dbReference>
<dbReference type="PANTHER" id="PTHR12844:SF17">
    <property type="entry name" value="CONNECTOR ENHANCER OF KINASE SUPPRESSOR OF RAS 3"/>
    <property type="match status" value="1"/>
</dbReference>
<dbReference type="CDD" id="cd01260">
    <property type="entry name" value="PH_CNK_mammalian-like"/>
    <property type="match status" value="1"/>
</dbReference>
<dbReference type="InterPro" id="IPR049628">
    <property type="entry name" value="CNK1-3_SAM"/>
</dbReference>
<dbReference type="PROSITE" id="PS50105">
    <property type="entry name" value="SAM_DOMAIN"/>
    <property type="match status" value="1"/>
</dbReference>
<dbReference type="InterPro" id="IPR036034">
    <property type="entry name" value="PDZ_sf"/>
</dbReference>
<feature type="compositionally biased region" description="Pro residues" evidence="3">
    <location>
        <begin position="766"/>
        <end position="777"/>
    </location>
</feature>
<evidence type="ECO:0000256" key="2">
    <source>
        <dbReference type="ARBA" id="ARBA00022553"/>
    </source>
</evidence>
<feature type="region of interest" description="Disordered" evidence="3">
    <location>
        <begin position="717"/>
        <end position="745"/>
    </location>
</feature>
<dbReference type="GO" id="GO:0005737">
    <property type="term" value="C:cytoplasm"/>
    <property type="evidence" value="ECO:0007669"/>
    <property type="project" value="InterPro"/>
</dbReference>
<organism evidence="8 9">
    <name type="scientific">Alosa alosa</name>
    <name type="common">allis shad</name>
    <dbReference type="NCBI Taxonomy" id="278164"/>
    <lineage>
        <taxon>Eukaryota</taxon>
        <taxon>Metazoa</taxon>
        <taxon>Chordata</taxon>
        <taxon>Craniata</taxon>
        <taxon>Vertebrata</taxon>
        <taxon>Euteleostomi</taxon>
        <taxon>Actinopterygii</taxon>
        <taxon>Neopterygii</taxon>
        <taxon>Teleostei</taxon>
        <taxon>Clupei</taxon>
        <taxon>Clupeiformes</taxon>
        <taxon>Clupeoidei</taxon>
        <taxon>Clupeidae</taxon>
        <taxon>Alosa</taxon>
    </lineage>
</organism>
<feature type="domain" description="CRIC" evidence="7">
    <location>
        <begin position="83"/>
        <end position="177"/>
    </location>
</feature>
<dbReference type="Proteomes" id="UP000823561">
    <property type="component" value="Chromosome 19"/>
</dbReference>
<evidence type="ECO:0000313" key="9">
    <source>
        <dbReference type="Proteomes" id="UP000823561"/>
    </source>
</evidence>
<dbReference type="PROSITE" id="PS50106">
    <property type="entry name" value="PDZ"/>
    <property type="match status" value="1"/>
</dbReference>
<dbReference type="EMBL" id="JADWDJ010000019">
    <property type="protein sequence ID" value="KAG5265889.1"/>
    <property type="molecule type" value="Genomic_DNA"/>
</dbReference>